<dbReference type="InterPro" id="IPR036683">
    <property type="entry name" value="CO_DH_flav_C_dom_sf"/>
</dbReference>
<dbReference type="GO" id="GO:0071949">
    <property type="term" value="F:FAD binding"/>
    <property type="evidence" value="ECO:0007669"/>
    <property type="project" value="InterPro"/>
</dbReference>
<dbReference type="Gene3D" id="3.30.43.10">
    <property type="entry name" value="Uridine Diphospho-n-acetylenolpyruvylglucosamine Reductase, domain 2"/>
    <property type="match status" value="1"/>
</dbReference>
<dbReference type="OrthoDB" id="9783813at2"/>
<evidence type="ECO:0000259" key="3">
    <source>
        <dbReference type="PROSITE" id="PS51387"/>
    </source>
</evidence>
<keyword evidence="5" id="KW-1185">Reference proteome</keyword>
<proteinExistence type="predicted"/>
<evidence type="ECO:0000256" key="2">
    <source>
        <dbReference type="SAM" id="MobiDB-lite"/>
    </source>
</evidence>
<dbReference type="PANTHER" id="PTHR42659:SF9">
    <property type="entry name" value="XANTHINE DEHYDROGENASE FAD-BINDING SUBUNIT XDHB-RELATED"/>
    <property type="match status" value="1"/>
</dbReference>
<dbReference type="Pfam" id="PF00941">
    <property type="entry name" value="FAD_binding_5"/>
    <property type="match status" value="1"/>
</dbReference>
<comment type="caution">
    <text evidence="4">The sequence shown here is derived from an EMBL/GenBank/DDBJ whole genome shotgun (WGS) entry which is preliminary data.</text>
</comment>
<evidence type="ECO:0000256" key="1">
    <source>
        <dbReference type="ARBA" id="ARBA00022827"/>
    </source>
</evidence>
<dbReference type="InterPro" id="IPR016166">
    <property type="entry name" value="FAD-bd_PCMH"/>
</dbReference>
<dbReference type="InterPro" id="IPR002346">
    <property type="entry name" value="Mopterin_DH_FAD-bd"/>
</dbReference>
<evidence type="ECO:0000313" key="5">
    <source>
        <dbReference type="Proteomes" id="UP000319449"/>
    </source>
</evidence>
<dbReference type="Pfam" id="PF03450">
    <property type="entry name" value="CO_deh_flav_C"/>
    <property type="match status" value="1"/>
</dbReference>
<protein>
    <submittedName>
        <fullName evidence="4">Xanthine dehydrogenase YagS FAD-binding subunit</fullName>
    </submittedName>
</protein>
<keyword evidence="1" id="KW-0285">Flavoprotein</keyword>
<dbReference type="PROSITE" id="PS51387">
    <property type="entry name" value="FAD_PCMH"/>
    <property type="match status" value="1"/>
</dbReference>
<name>A0A562VI55_9BACT</name>
<dbReference type="InterPro" id="IPR005107">
    <property type="entry name" value="CO_DH_flav_C"/>
</dbReference>
<dbReference type="RefSeq" id="WP_145024303.1">
    <property type="nucleotide sequence ID" value="NZ_VLLN01000021.1"/>
</dbReference>
<accession>A0A562VI55</accession>
<dbReference type="Gene3D" id="3.30.390.50">
    <property type="entry name" value="CO dehydrogenase flavoprotein, C-terminal domain"/>
    <property type="match status" value="1"/>
</dbReference>
<keyword evidence="1" id="KW-0274">FAD</keyword>
<gene>
    <name evidence="4" type="ORF">JN12_03057</name>
</gene>
<feature type="compositionally biased region" description="Basic and acidic residues" evidence="2">
    <location>
        <begin position="333"/>
        <end position="350"/>
    </location>
</feature>
<dbReference type="EMBL" id="VLLN01000021">
    <property type="protein sequence ID" value="TWJ17518.1"/>
    <property type="molecule type" value="Genomic_DNA"/>
</dbReference>
<feature type="domain" description="FAD-binding PCMH-type" evidence="3">
    <location>
        <begin position="1"/>
        <end position="222"/>
    </location>
</feature>
<dbReference type="SUPFAM" id="SSF55447">
    <property type="entry name" value="CO dehydrogenase flavoprotein C-terminal domain-like"/>
    <property type="match status" value="1"/>
</dbReference>
<dbReference type="GO" id="GO:0016491">
    <property type="term" value="F:oxidoreductase activity"/>
    <property type="evidence" value="ECO:0007669"/>
    <property type="project" value="InterPro"/>
</dbReference>
<evidence type="ECO:0000313" key="4">
    <source>
        <dbReference type="EMBL" id="TWJ17518.1"/>
    </source>
</evidence>
<dbReference type="SUPFAM" id="SSF56176">
    <property type="entry name" value="FAD-binding/transporter-associated domain-like"/>
    <property type="match status" value="1"/>
</dbReference>
<dbReference type="Gene3D" id="3.30.465.10">
    <property type="match status" value="2"/>
</dbReference>
<dbReference type="SMART" id="SM01092">
    <property type="entry name" value="CO_deh_flav_C"/>
    <property type="match status" value="1"/>
</dbReference>
<dbReference type="AlphaFoldDB" id="A0A562VI55"/>
<dbReference type="InterPro" id="IPR036318">
    <property type="entry name" value="FAD-bd_PCMH-like_sf"/>
</dbReference>
<feature type="region of interest" description="Disordered" evidence="2">
    <location>
        <begin position="330"/>
        <end position="357"/>
    </location>
</feature>
<reference evidence="4 5" key="1">
    <citation type="submission" date="2019-07" db="EMBL/GenBank/DDBJ databases">
        <title>Genomic Encyclopedia of Archaeal and Bacterial Type Strains, Phase II (KMG-II): from individual species to whole genera.</title>
        <authorList>
            <person name="Goeker M."/>
        </authorList>
    </citation>
    <scope>NUCLEOTIDE SEQUENCE [LARGE SCALE GENOMIC DNA]</scope>
    <source>
        <strain evidence="4 5">ATCC BAA-1139</strain>
    </source>
</reference>
<dbReference type="InterPro" id="IPR016169">
    <property type="entry name" value="FAD-bd_PCMH_sub2"/>
</dbReference>
<dbReference type="PANTHER" id="PTHR42659">
    <property type="entry name" value="XANTHINE DEHYDROGENASE SUBUNIT C-RELATED"/>
    <property type="match status" value="1"/>
</dbReference>
<dbReference type="Proteomes" id="UP000319449">
    <property type="component" value="Unassembled WGS sequence"/>
</dbReference>
<dbReference type="InterPro" id="IPR016167">
    <property type="entry name" value="FAD-bd_PCMH_sub1"/>
</dbReference>
<sequence length="357" mass="37997">MRTFVHLNARSVDEAVEALVSYNGRARLNAGGTDLFGLLKDEFLPEYPEAIVNIKTITGLDQIWTDEGVLRIGALARLVDLANSPLLRERYGALAEAAHSVASPQLRNVATIGGNICQDVRCCYYRYPRHLGGPINCARKGNGPCLAVKGDNRQHAIMEGRRCFAVCPSDTAVALALYDAQLVVVGPAGERRIGIGEFYTPLGNVLNGNELVREIEIPALTGPCRQTFHKFTLRKPIDFAIVSVATAVSVSDGVCSDARIAVGAVAPGIHRAMAAEEFLLGRPLNEDSAAQAGELAVTGARPLSRNGYKVEIARTLVARALLGKRAGAGVMSEEVRTSQEEGRPGCDIHGHGGHGAG</sequence>
<dbReference type="InterPro" id="IPR051312">
    <property type="entry name" value="Diverse_Substr_Oxidored"/>
</dbReference>
<organism evidence="4 5">
    <name type="scientific">Geobacter argillaceus</name>
    <dbReference type="NCBI Taxonomy" id="345631"/>
    <lineage>
        <taxon>Bacteria</taxon>
        <taxon>Pseudomonadati</taxon>
        <taxon>Thermodesulfobacteriota</taxon>
        <taxon>Desulfuromonadia</taxon>
        <taxon>Geobacterales</taxon>
        <taxon>Geobacteraceae</taxon>
        <taxon>Geobacter</taxon>
    </lineage>
</organism>